<dbReference type="InterPro" id="IPR002818">
    <property type="entry name" value="DJ-1/PfpI"/>
</dbReference>
<keyword evidence="2" id="KW-0808">Transferase</keyword>
<organism evidence="2 3">
    <name type="scientific">Aspergillus leporis</name>
    <dbReference type="NCBI Taxonomy" id="41062"/>
    <lineage>
        <taxon>Eukaryota</taxon>
        <taxon>Fungi</taxon>
        <taxon>Dikarya</taxon>
        <taxon>Ascomycota</taxon>
        <taxon>Pezizomycotina</taxon>
        <taxon>Eurotiomycetes</taxon>
        <taxon>Eurotiomycetidae</taxon>
        <taxon>Eurotiales</taxon>
        <taxon>Aspergillaceae</taxon>
        <taxon>Aspergillus</taxon>
        <taxon>Aspergillus subgen. Circumdati</taxon>
    </lineage>
</organism>
<keyword evidence="3" id="KW-1185">Reference proteome</keyword>
<dbReference type="InterPro" id="IPR052158">
    <property type="entry name" value="INH-QAR"/>
</dbReference>
<evidence type="ECO:0000313" key="2">
    <source>
        <dbReference type="EMBL" id="KAB8073285.1"/>
    </source>
</evidence>
<dbReference type="CDD" id="cd03139">
    <property type="entry name" value="GATase1_PfpI_2"/>
    <property type="match status" value="1"/>
</dbReference>
<name>A0A5N5X004_9EURO</name>
<dbReference type="Proteomes" id="UP000326565">
    <property type="component" value="Unassembled WGS sequence"/>
</dbReference>
<dbReference type="PANTHER" id="PTHR43130:SF3">
    <property type="entry name" value="HTH-TYPE TRANSCRIPTIONAL REGULATOR RV1931C"/>
    <property type="match status" value="1"/>
</dbReference>
<protein>
    <submittedName>
        <fullName evidence="2">Class I glutamine amidotransferase-like protein</fullName>
    </submittedName>
</protein>
<gene>
    <name evidence="2" type="ORF">BDV29DRAFT_157773</name>
</gene>
<dbReference type="PANTHER" id="PTHR43130">
    <property type="entry name" value="ARAC-FAMILY TRANSCRIPTIONAL REGULATOR"/>
    <property type="match status" value="1"/>
</dbReference>
<dbReference type="InterPro" id="IPR029062">
    <property type="entry name" value="Class_I_gatase-like"/>
</dbReference>
<dbReference type="OrthoDB" id="543156at2759"/>
<evidence type="ECO:0000259" key="1">
    <source>
        <dbReference type="Pfam" id="PF01965"/>
    </source>
</evidence>
<dbReference type="EMBL" id="ML732230">
    <property type="protein sequence ID" value="KAB8073285.1"/>
    <property type="molecule type" value="Genomic_DNA"/>
</dbReference>
<dbReference type="Pfam" id="PF01965">
    <property type="entry name" value="DJ-1_PfpI"/>
    <property type="match status" value="1"/>
</dbReference>
<proteinExistence type="predicted"/>
<keyword evidence="2" id="KW-0315">Glutamine amidotransferase</keyword>
<dbReference type="GO" id="GO:0016740">
    <property type="term" value="F:transferase activity"/>
    <property type="evidence" value="ECO:0007669"/>
    <property type="project" value="UniProtKB-KW"/>
</dbReference>
<reference evidence="2 3" key="1">
    <citation type="submission" date="2019-04" db="EMBL/GenBank/DDBJ databases">
        <title>Friends and foes A comparative genomics study of 23 Aspergillus species from section Flavi.</title>
        <authorList>
            <consortium name="DOE Joint Genome Institute"/>
            <person name="Kjaerbolling I."/>
            <person name="Vesth T."/>
            <person name="Frisvad J.C."/>
            <person name="Nybo J.L."/>
            <person name="Theobald S."/>
            <person name="Kildgaard S."/>
            <person name="Isbrandt T."/>
            <person name="Kuo A."/>
            <person name="Sato A."/>
            <person name="Lyhne E.K."/>
            <person name="Kogle M.E."/>
            <person name="Wiebenga A."/>
            <person name="Kun R.S."/>
            <person name="Lubbers R.J."/>
            <person name="Makela M.R."/>
            <person name="Barry K."/>
            <person name="Chovatia M."/>
            <person name="Clum A."/>
            <person name="Daum C."/>
            <person name="Haridas S."/>
            <person name="He G."/>
            <person name="LaButti K."/>
            <person name="Lipzen A."/>
            <person name="Mondo S."/>
            <person name="Riley R."/>
            <person name="Salamov A."/>
            <person name="Simmons B.A."/>
            <person name="Magnuson J.K."/>
            <person name="Henrissat B."/>
            <person name="Mortensen U.H."/>
            <person name="Larsen T.O."/>
            <person name="Devries R.P."/>
            <person name="Grigoriev I.V."/>
            <person name="Machida M."/>
            <person name="Baker S.E."/>
            <person name="Andersen M.R."/>
        </authorList>
    </citation>
    <scope>NUCLEOTIDE SEQUENCE [LARGE SCALE GENOMIC DNA]</scope>
    <source>
        <strain evidence="2 3">CBS 151.66</strain>
    </source>
</reference>
<feature type="domain" description="DJ-1/PfpI" evidence="1">
    <location>
        <begin position="10"/>
        <end position="206"/>
    </location>
</feature>
<evidence type="ECO:0000313" key="3">
    <source>
        <dbReference type="Proteomes" id="UP000326565"/>
    </source>
</evidence>
<dbReference type="SUPFAM" id="SSF52317">
    <property type="entry name" value="Class I glutamine amidotransferase-like"/>
    <property type="match status" value="1"/>
</dbReference>
<sequence>MPPLNPPYYKVAIILYNGVDILDFTGPIEVLSDVKHTPNPTTQAQDRAFTITTIATTPTITTAGTSLTIKPDLLIAEAEQQLSDFDILLVPGAGGSVIDTLIASPNPLEIDLIRRFVSLAPESGRWLFSVCTGAMLLGKAGVLGGVTVATHHRFLDRLRGVCAEVSGGEVRTEIVNRRFVDSGVIGDGGVRLLSAGGVTSGIDAALYLVRGIFGDEVAGAVARDMEYEPRGL</sequence>
<accession>A0A5N5X004</accession>
<dbReference type="Gene3D" id="3.40.50.880">
    <property type="match status" value="1"/>
</dbReference>
<dbReference type="AlphaFoldDB" id="A0A5N5X004"/>